<evidence type="ECO:0008006" key="4">
    <source>
        <dbReference type="Google" id="ProtNLM"/>
    </source>
</evidence>
<comment type="caution">
    <text evidence="2">The sequence shown here is derived from an EMBL/GenBank/DDBJ whole genome shotgun (WGS) entry which is preliminary data.</text>
</comment>
<dbReference type="EMBL" id="VIGH01000011">
    <property type="protein sequence ID" value="TQF65567.1"/>
    <property type="molecule type" value="Genomic_DNA"/>
</dbReference>
<feature type="transmembrane region" description="Helical" evidence="1">
    <location>
        <begin position="59"/>
        <end position="80"/>
    </location>
</feature>
<proteinExistence type="predicted"/>
<protein>
    <recommendedName>
        <fullName evidence="4">ABC transporter permease</fullName>
    </recommendedName>
</protein>
<keyword evidence="3" id="KW-1185">Reference proteome</keyword>
<accession>A0A541AZR8</accession>
<name>A0A541AZR8_9NOCA</name>
<dbReference type="Pfam" id="PF12730">
    <property type="entry name" value="ABC2_membrane_4"/>
    <property type="match status" value="1"/>
</dbReference>
<sequence length="254" mass="25814">MTALLTSELRKVTTLRFWWALALAPLAVALFAGSIYAAMADGIGSLGSDLSSGAASVGLFVSIAAVLLFAGLFGALNAGTEFRHSTLTPTFLTAAGRDGVIAAKLIVTAGFGAGYTLLVEIVALACMTVFGGDGFTLTASVFAMLAAGLLAGVAWSLIGAGVGLALRSSIGGAVALVVWYPMGELIVTAILYGLGAQSLPQWLPGAVTWSTIAATSTRGIDGFAPWPWAATVLVGWTALAVGLGWWSARSRDVT</sequence>
<dbReference type="AlphaFoldDB" id="A0A541AZR8"/>
<gene>
    <name evidence="2" type="ORF">FK531_20935</name>
</gene>
<dbReference type="Proteomes" id="UP000316256">
    <property type="component" value="Unassembled WGS sequence"/>
</dbReference>
<evidence type="ECO:0000313" key="3">
    <source>
        <dbReference type="Proteomes" id="UP000316256"/>
    </source>
</evidence>
<organism evidence="2 3">
    <name type="scientific">Rhodococcus spelaei</name>
    <dbReference type="NCBI Taxonomy" id="2546320"/>
    <lineage>
        <taxon>Bacteria</taxon>
        <taxon>Bacillati</taxon>
        <taxon>Actinomycetota</taxon>
        <taxon>Actinomycetes</taxon>
        <taxon>Mycobacteriales</taxon>
        <taxon>Nocardiaceae</taxon>
        <taxon>Rhodococcus</taxon>
    </lineage>
</organism>
<evidence type="ECO:0000313" key="2">
    <source>
        <dbReference type="EMBL" id="TQF65567.1"/>
    </source>
</evidence>
<feature type="transmembrane region" description="Helical" evidence="1">
    <location>
        <begin position="142"/>
        <end position="166"/>
    </location>
</feature>
<feature type="transmembrane region" description="Helical" evidence="1">
    <location>
        <begin position="101"/>
        <end position="130"/>
    </location>
</feature>
<keyword evidence="1" id="KW-0812">Transmembrane</keyword>
<feature type="transmembrane region" description="Helical" evidence="1">
    <location>
        <begin position="17"/>
        <end position="39"/>
    </location>
</feature>
<evidence type="ECO:0000256" key="1">
    <source>
        <dbReference type="SAM" id="Phobius"/>
    </source>
</evidence>
<reference evidence="2 3" key="1">
    <citation type="submission" date="2019-06" db="EMBL/GenBank/DDBJ databases">
        <title>Rhodococcus spaelei sp. nov., isolated from a cave.</title>
        <authorList>
            <person name="Lee S.D."/>
        </authorList>
    </citation>
    <scope>NUCLEOTIDE SEQUENCE [LARGE SCALE GENOMIC DNA]</scope>
    <source>
        <strain evidence="2 3">C9-5</strain>
    </source>
</reference>
<keyword evidence="1" id="KW-0472">Membrane</keyword>
<keyword evidence="1" id="KW-1133">Transmembrane helix</keyword>
<dbReference type="RefSeq" id="WP_142102918.1">
    <property type="nucleotide sequence ID" value="NZ_VIGH01000011.1"/>
</dbReference>
<feature type="transmembrane region" description="Helical" evidence="1">
    <location>
        <begin position="173"/>
        <end position="194"/>
    </location>
</feature>
<feature type="transmembrane region" description="Helical" evidence="1">
    <location>
        <begin position="226"/>
        <end position="248"/>
    </location>
</feature>
<dbReference type="OrthoDB" id="5244396at2"/>